<dbReference type="Proteomes" id="UP000523545">
    <property type="component" value="Unassembled WGS sequence"/>
</dbReference>
<dbReference type="EMBL" id="JACCHK010000001">
    <property type="protein sequence ID" value="NYH42612.1"/>
    <property type="molecule type" value="Genomic_DNA"/>
</dbReference>
<organism evidence="2 3">
    <name type="scientific">Micromonospora jinlongensis</name>
    <dbReference type="NCBI Taxonomy" id="1287877"/>
    <lineage>
        <taxon>Bacteria</taxon>
        <taxon>Bacillati</taxon>
        <taxon>Actinomycetota</taxon>
        <taxon>Actinomycetes</taxon>
        <taxon>Micromonosporales</taxon>
        <taxon>Micromonosporaceae</taxon>
        <taxon>Micromonospora</taxon>
    </lineage>
</organism>
<gene>
    <name evidence="2" type="ORF">HNR22_002339</name>
</gene>
<evidence type="ECO:0000313" key="3">
    <source>
        <dbReference type="Proteomes" id="UP000523545"/>
    </source>
</evidence>
<sequence length="426" mass="48115">MTKNFSSGFAHFLAPTDETVRTALTTGMIVLDTNVLLSAYRFAPKAREELLSTLERLQDRLWIPHQVGLEFHRNRLEVMAGRRATYDTVLSAIATHKAAAEADLESKIRSLSNRAALTDVERDQLLQQLSGIFDPLEDSLLRLSNDHAPADKEMQDGILALLQVIIGDHIGSPFQEAEGDEAIKEAERRIKEKIPPGFKDADKTTKHGDYFVWRQTLDEAKHRSTSHLVFVTGDQKDDWYLKVRGKIVAAHPELAEEAQRLCGVQLVMMTTQTLLYHAKQYLNADVSTETIRQAGELPASEALDDEIVGLRFRRNELRQELHFTSAERMYVRDQISKLKNQFAYLNKQLEGGLPPAQANKSFFEKGRIQALIVEFEERLADRDVAYENLQRKVEAAEIDLLLVGDDTANPLHAAEPPTRLGAPRRV</sequence>
<evidence type="ECO:0000313" key="2">
    <source>
        <dbReference type="EMBL" id="NYH42612.1"/>
    </source>
</evidence>
<accession>A0A7Z0BER3</accession>
<keyword evidence="3" id="KW-1185">Reference proteome</keyword>
<dbReference type="InterPro" id="IPR041578">
    <property type="entry name" value="PIN_8"/>
</dbReference>
<dbReference type="Pfam" id="PF18476">
    <property type="entry name" value="PIN_8"/>
    <property type="match status" value="1"/>
</dbReference>
<dbReference type="RefSeq" id="WP_179780372.1">
    <property type="nucleotide sequence ID" value="NZ_JACCHK010000001.1"/>
</dbReference>
<name>A0A7Z0BER3_9ACTN</name>
<reference evidence="2 3" key="1">
    <citation type="submission" date="2020-07" db="EMBL/GenBank/DDBJ databases">
        <title>Sequencing the genomes of 1000 actinobacteria strains.</title>
        <authorList>
            <person name="Klenk H.-P."/>
        </authorList>
    </citation>
    <scope>NUCLEOTIDE SEQUENCE [LARGE SCALE GENOMIC DNA]</scope>
    <source>
        <strain evidence="2 3">DSM 45876</strain>
    </source>
</reference>
<feature type="domain" description="PIN like" evidence="1">
    <location>
        <begin position="28"/>
        <end position="254"/>
    </location>
</feature>
<evidence type="ECO:0000259" key="1">
    <source>
        <dbReference type="Pfam" id="PF18476"/>
    </source>
</evidence>
<comment type="caution">
    <text evidence="2">The sequence shown here is derived from an EMBL/GenBank/DDBJ whole genome shotgun (WGS) entry which is preliminary data.</text>
</comment>
<dbReference type="AlphaFoldDB" id="A0A7Z0BER3"/>
<protein>
    <recommendedName>
        <fullName evidence="1">PIN like domain-containing protein</fullName>
    </recommendedName>
</protein>
<proteinExistence type="predicted"/>